<evidence type="ECO:0000313" key="5">
    <source>
        <dbReference type="EMBL" id="BCB82432.1"/>
    </source>
</evidence>
<feature type="region of interest" description="Disordered" evidence="2">
    <location>
        <begin position="434"/>
        <end position="469"/>
    </location>
</feature>
<dbReference type="PROSITE" id="PS51186">
    <property type="entry name" value="GNAT"/>
    <property type="match status" value="1"/>
</dbReference>
<dbReference type="PANTHER" id="PTHR42793">
    <property type="entry name" value="COA BINDING DOMAIN CONTAINING PROTEIN"/>
    <property type="match status" value="1"/>
</dbReference>
<dbReference type="PANTHER" id="PTHR42793:SF1">
    <property type="entry name" value="PEPTIDYL-LYSINE N-ACETYLTRANSFERASE PATZ"/>
    <property type="match status" value="1"/>
</dbReference>
<keyword evidence="6" id="KW-1185">Reference proteome</keyword>
<proteinExistence type="predicted"/>
<dbReference type="Gene3D" id="3.30.470.20">
    <property type="entry name" value="ATP-grasp fold, B domain"/>
    <property type="match status" value="1"/>
</dbReference>
<keyword evidence="1" id="KW-0547">Nucleotide-binding</keyword>
<organism evidence="5 6">
    <name type="scientific">Phytohabitans flavus</name>
    <dbReference type="NCBI Taxonomy" id="1076124"/>
    <lineage>
        <taxon>Bacteria</taxon>
        <taxon>Bacillati</taxon>
        <taxon>Actinomycetota</taxon>
        <taxon>Actinomycetes</taxon>
        <taxon>Micromonosporales</taxon>
        <taxon>Micromonosporaceae</taxon>
    </lineage>
</organism>
<dbReference type="GO" id="GO:0005524">
    <property type="term" value="F:ATP binding"/>
    <property type="evidence" value="ECO:0007669"/>
    <property type="project" value="UniProtKB-UniRule"/>
</dbReference>
<dbReference type="SMART" id="SM00881">
    <property type="entry name" value="CoA_binding"/>
    <property type="match status" value="1"/>
</dbReference>
<evidence type="ECO:0000256" key="1">
    <source>
        <dbReference type="PROSITE-ProRule" id="PRU00409"/>
    </source>
</evidence>
<dbReference type="InterPro" id="IPR013815">
    <property type="entry name" value="ATP_grasp_subdomain_1"/>
</dbReference>
<dbReference type="GO" id="GO:0046872">
    <property type="term" value="F:metal ion binding"/>
    <property type="evidence" value="ECO:0007669"/>
    <property type="project" value="InterPro"/>
</dbReference>
<dbReference type="CDD" id="cd04301">
    <property type="entry name" value="NAT_SF"/>
    <property type="match status" value="1"/>
</dbReference>
<dbReference type="KEGG" id="pfla:Pflav_088420"/>
<gene>
    <name evidence="5" type="ORF">Pflav_088420</name>
</gene>
<name>A0A6F8Y8J0_9ACTN</name>
<dbReference type="EMBL" id="AP022870">
    <property type="protein sequence ID" value="BCB82432.1"/>
    <property type="molecule type" value="Genomic_DNA"/>
</dbReference>
<dbReference type="Pfam" id="PF00583">
    <property type="entry name" value="Acetyltransf_1"/>
    <property type="match status" value="1"/>
</dbReference>
<dbReference type="GO" id="GO:0016747">
    <property type="term" value="F:acyltransferase activity, transferring groups other than amino-acyl groups"/>
    <property type="evidence" value="ECO:0007669"/>
    <property type="project" value="InterPro"/>
</dbReference>
<evidence type="ECO:0000256" key="2">
    <source>
        <dbReference type="SAM" id="MobiDB-lite"/>
    </source>
</evidence>
<dbReference type="Gene3D" id="3.30.1490.20">
    <property type="entry name" value="ATP-grasp fold, A domain"/>
    <property type="match status" value="1"/>
</dbReference>
<evidence type="ECO:0000259" key="4">
    <source>
        <dbReference type="PROSITE" id="PS51186"/>
    </source>
</evidence>
<dbReference type="InterPro" id="IPR003781">
    <property type="entry name" value="CoA-bd"/>
</dbReference>
<feature type="domain" description="N-acetyltransferase" evidence="4">
    <location>
        <begin position="16"/>
        <end position="172"/>
    </location>
</feature>
<dbReference type="SUPFAM" id="SSF55729">
    <property type="entry name" value="Acyl-CoA N-acyltransferases (Nat)"/>
    <property type="match status" value="1"/>
</dbReference>
<accession>A0A6F8Y8J0</accession>
<reference evidence="5 6" key="1">
    <citation type="submission" date="2020-03" db="EMBL/GenBank/DDBJ databases">
        <title>Whole genome shotgun sequence of Phytohabitans flavus NBRC 107702.</title>
        <authorList>
            <person name="Komaki H."/>
            <person name="Tamura T."/>
        </authorList>
    </citation>
    <scope>NUCLEOTIDE SEQUENCE [LARGE SCALE GENOMIC DNA]</scope>
    <source>
        <strain evidence="5 6">NBRC 107702</strain>
    </source>
</reference>
<feature type="domain" description="ATP-grasp" evidence="3">
    <location>
        <begin position="656"/>
        <end position="694"/>
    </location>
</feature>
<dbReference type="Pfam" id="PF13607">
    <property type="entry name" value="Succ_CoA_lig"/>
    <property type="match status" value="1"/>
</dbReference>
<dbReference type="SUPFAM" id="SSF56059">
    <property type="entry name" value="Glutathione synthetase ATP-binding domain-like"/>
    <property type="match status" value="1"/>
</dbReference>
<evidence type="ECO:0000313" key="6">
    <source>
        <dbReference type="Proteomes" id="UP000502508"/>
    </source>
</evidence>
<dbReference type="Proteomes" id="UP000502508">
    <property type="component" value="Chromosome"/>
</dbReference>
<dbReference type="Gene3D" id="3.40.630.30">
    <property type="match status" value="1"/>
</dbReference>
<sequence>MRDRSADVLLSDGTTVHLRQIRPEDAAGIVAMHSRFSERTRYLRYFSPYPRIPERDLRRFVNVDHLAREAFVVEAGERILAVGRYERLGPEAVDAEVAFVVEDAYQGRGIGSVLLEHLAAAAREAGLRRFVAEVLPENSAMLRVFADAGYQVQRQYADGVVHLTFPIALTEQSLEVQWRREQRAEARSIARLLSPRGVAVYGASASGHGVGAAILGHLRDGGFTGAIHPIHPRARLVGGLPALRSARLAEGIDLAVVAVRPEEVPGVVDDAAAAGVHGLVVVSAGFAEAGTEAGAAAERELTRAAHAAGMRVVGPNCLGVANTNEGVRLNATLAPRLPLPGRAGFFSQSGALGVALLAEADRRGLGLSSFVSAGNRADVSGNDLLQYWEDDPATDVILLYLETFGNPRKFARLARRIGRTKPIVAVASPARPAGLPGLSRSRSLRSLGGPDGRRDPASSLRSSDRILPATGPDREGVAALFAHAGVIRVDTVAELFDVGVLLAHQPLPAGRRVGIVGNSTALTRLAMAACADGGLAVAEGYPRDVPPQAGAHDFGDVLAEAATDPGVDALVVVVAPPVPGQLSDEDADFATALASVALAGDKPAVATSLVDKMPAGVAAYPSVEEAVRALARVCGYADWLRRPPGTVPEVITVDSFDVLTAYGIEVAPSLPAESAAEAVTASDRLGYPVALKSAGEALRHRLDLGAVRLSLPDESAVGRAYAEMAELFGPGVLVQAMVPPGVACVVELTEDPAFGPVVGFGLGGVATELLGDRVWRPAPLTDRDAAAMVDEPRAAPLLRGYRGAAPVDREALAQLLIRVGRLADERPEVRELRLNPVLARPDGLSVLHAEVVLGPPAVRPETAPRHL</sequence>
<evidence type="ECO:0000259" key="3">
    <source>
        <dbReference type="PROSITE" id="PS50975"/>
    </source>
</evidence>
<feature type="compositionally biased region" description="Low complexity" evidence="2">
    <location>
        <begin position="434"/>
        <end position="448"/>
    </location>
</feature>
<keyword evidence="5" id="KW-0808">Transferase</keyword>
<dbReference type="InterPro" id="IPR016181">
    <property type="entry name" value="Acyl_CoA_acyltransferase"/>
</dbReference>
<dbReference type="InterPro" id="IPR016102">
    <property type="entry name" value="Succinyl-CoA_synth-like"/>
</dbReference>
<keyword evidence="1" id="KW-0067">ATP-binding</keyword>
<dbReference type="SUPFAM" id="SSF51735">
    <property type="entry name" value="NAD(P)-binding Rossmann-fold domains"/>
    <property type="match status" value="1"/>
</dbReference>
<dbReference type="SUPFAM" id="SSF52210">
    <property type="entry name" value="Succinyl-CoA synthetase domains"/>
    <property type="match status" value="2"/>
</dbReference>
<dbReference type="Pfam" id="PF13380">
    <property type="entry name" value="CoA_binding_2"/>
    <property type="match status" value="1"/>
</dbReference>
<dbReference type="InterPro" id="IPR000182">
    <property type="entry name" value="GNAT_dom"/>
</dbReference>
<dbReference type="InterPro" id="IPR032875">
    <property type="entry name" value="Succ_CoA_lig_flav_dom"/>
</dbReference>
<reference evidence="5 6" key="2">
    <citation type="submission" date="2020-03" db="EMBL/GenBank/DDBJ databases">
        <authorList>
            <person name="Ichikawa N."/>
            <person name="Kimura A."/>
            <person name="Kitahashi Y."/>
            <person name="Uohara A."/>
        </authorList>
    </citation>
    <scope>NUCLEOTIDE SEQUENCE [LARGE SCALE GENOMIC DNA]</scope>
    <source>
        <strain evidence="5 6">NBRC 107702</strain>
    </source>
</reference>
<dbReference type="PROSITE" id="PS50975">
    <property type="entry name" value="ATP_GRASP"/>
    <property type="match status" value="1"/>
</dbReference>
<dbReference type="AlphaFoldDB" id="A0A6F8Y8J0"/>
<dbReference type="Gene3D" id="3.40.50.261">
    <property type="entry name" value="Succinyl-CoA synthetase domains"/>
    <property type="match status" value="2"/>
</dbReference>
<dbReference type="Gene3D" id="3.40.50.720">
    <property type="entry name" value="NAD(P)-binding Rossmann-like Domain"/>
    <property type="match status" value="1"/>
</dbReference>
<dbReference type="InterPro" id="IPR011761">
    <property type="entry name" value="ATP-grasp"/>
</dbReference>
<dbReference type="Pfam" id="PF13549">
    <property type="entry name" value="ATP-grasp_5"/>
    <property type="match status" value="1"/>
</dbReference>
<protein>
    <submittedName>
        <fullName evidence="5">GNAT family N-acetyltransferase</fullName>
    </submittedName>
</protein>
<dbReference type="InterPro" id="IPR036291">
    <property type="entry name" value="NAD(P)-bd_dom_sf"/>
</dbReference>